<keyword evidence="8" id="KW-1185">Reference proteome</keyword>
<dbReference type="InterPro" id="IPR036390">
    <property type="entry name" value="WH_DNA-bd_sf"/>
</dbReference>
<keyword evidence="2" id="KW-0805">Transcription regulation</keyword>
<dbReference type="EMBL" id="JACIJC010000001">
    <property type="protein sequence ID" value="MBB5684768.1"/>
    <property type="molecule type" value="Genomic_DNA"/>
</dbReference>
<evidence type="ECO:0000256" key="3">
    <source>
        <dbReference type="ARBA" id="ARBA00023125"/>
    </source>
</evidence>
<evidence type="ECO:0000256" key="5">
    <source>
        <dbReference type="ARBA" id="ARBA00023163"/>
    </source>
</evidence>
<dbReference type="InterPro" id="IPR036388">
    <property type="entry name" value="WH-like_DNA-bd_sf"/>
</dbReference>
<dbReference type="PRINTS" id="PR00039">
    <property type="entry name" value="HTHLYSR"/>
</dbReference>
<dbReference type="InterPro" id="IPR005119">
    <property type="entry name" value="LysR_subst-bd"/>
</dbReference>
<dbReference type="GO" id="GO:0003700">
    <property type="term" value="F:DNA-binding transcription factor activity"/>
    <property type="evidence" value="ECO:0007669"/>
    <property type="project" value="InterPro"/>
</dbReference>
<dbReference type="Pfam" id="PF03466">
    <property type="entry name" value="LysR_substrate"/>
    <property type="match status" value="1"/>
</dbReference>
<dbReference type="InterPro" id="IPR000847">
    <property type="entry name" value="LysR_HTH_N"/>
</dbReference>
<evidence type="ECO:0000313" key="7">
    <source>
        <dbReference type="EMBL" id="MBB5684768.1"/>
    </source>
</evidence>
<name>A0A7W9ECZ9_9SPHN</name>
<evidence type="ECO:0000259" key="6">
    <source>
        <dbReference type="PROSITE" id="PS50931"/>
    </source>
</evidence>
<protein>
    <submittedName>
        <fullName evidence="7">DNA-binding transcriptional LysR family regulator</fullName>
    </submittedName>
</protein>
<dbReference type="Proteomes" id="UP000549617">
    <property type="component" value="Unassembled WGS sequence"/>
</dbReference>
<organism evidence="7 8">
    <name type="scientific">Sphingobium boeckii</name>
    <dbReference type="NCBI Taxonomy" id="1082345"/>
    <lineage>
        <taxon>Bacteria</taxon>
        <taxon>Pseudomonadati</taxon>
        <taxon>Pseudomonadota</taxon>
        <taxon>Alphaproteobacteria</taxon>
        <taxon>Sphingomonadales</taxon>
        <taxon>Sphingomonadaceae</taxon>
        <taxon>Sphingobium</taxon>
    </lineage>
</organism>
<keyword evidence="3 7" id="KW-0238">DNA-binding</keyword>
<dbReference type="AlphaFoldDB" id="A0A7W9ECZ9"/>
<keyword evidence="4" id="KW-0010">Activator</keyword>
<evidence type="ECO:0000256" key="4">
    <source>
        <dbReference type="ARBA" id="ARBA00023159"/>
    </source>
</evidence>
<dbReference type="PROSITE" id="PS50931">
    <property type="entry name" value="HTH_LYSR"/>
    <property type="match status" value="1"/>
</dbReference>
<dbReference type="GO" id="GO:0003677">
    <property type="term" value="F:DNA binding"/>
    <property type="evidence" value="ECO:0007669"/>
    <property type="project" value="UniProtKB-KW"/>
</dbReference>
<evidence type="ECO:0000313" key="8">
    <source>
        <dbReference type="Proteomes" id="UP000549617"/>
    </source>
</evidence>
<gene>
    <name evidence="7" type="ORF">FHS49_000759</name>
</gene>
<proteinExistence type="inferred from homology"/>
<dbReference type="SUPFAM" id="SSF46785">
    <property type="entry name" value="Winged helix' DNA-binding domain"/>
    <property type="match status" value="1"/>
</dbReference>
<reference evidence="7 8" key="1">
    <citation type="submission" date="2020-08" db="EMBL/GenBank/DDBJ databases">
        <title>Genomic Encyclopedia of Type Strains, Phase IV (KMG-IV): sequencing the most valuable type-strain genomes for metagenomic binning, comparative biology and taxonomic classification.</title>
        <authorList>
            <person name="Goeker M."/>
        </authorList>
    </citation>
    <scope>NUCLEOTIDE SEQUENCE [LARGE SCALE GENOMIC DNA]</scope>
    <source>
        <strain evidence="7 8">DSM 25079</strain>
    </source>
</reference>
<evidence type="ECO:0000256" key="2">
    <source>
        <dbReference type="ARBA" id="ARBA00023015"/>
    </source>
</evidence>
<keyword evidence="5" id="KW-0804">Transcription</keyword>
<dbReference type="Gene3D" id="1.10.10.10">
    <property type="entry name" value="Winged helix-like DNA-binding domain superfamily/Winged helix DNA-binding domain"/>
    <property type="match status" value="1"/>
</dbReference>
<dbReference type="PANTHER" id="PTHR30293:SF0">
    <property type="entry name" value="NITROGEN ASSIMILATION REGULATORY PROTEIN NAC"/>
    <property type="match status" value="1"/>
</dbReference>
<dbReference type="GO" id="GO:2000142">
    <property type="term" value="P:regulation of DNA-templated transcription initiation"/>
    <property type="evidence" value="ECO:0007669"/>
    <property type="project" value="TreeGrafter"/>
</dbReference>
<dbReference type="SUPFAM" id="SSF53850">
    <property type="entry name" value="Periplasmic binding protein-like II"/>
    <property type="match status" value="1"/>
</dbReference>
<comment type="similarity">
    <text evidence="1">Belongs to the LysR transcriptional regulatory family.</text>
</comment>
<comment type="caution">
    <text evidence="7">The sequence shown here is derived from an EMBL/GenBank/DDBJ whole genome shotgun (WGS) entry which is preliminary data.</text>
</comment>
<evidence type="ECO:0000256" key="1">
    <source>
        <dbReference type="ARBA" id="ARBA00009437"/>
    </source>
</evidence>
<accession>A0A7W9ECZ9</accession>
<dbReference type="Gene3D" id="3.40.190.10">
    <property type="entry name" value="Periplasmic binding protein-like II"/>
    <property type="match status" value="2"/>
</dbReference>
<sequence length="318" mass="34268">MEIRRLSYFVRIAEDGSLTRAAGMVRVAQSALSRQMRLLEEELGVPLFERTARGMRLTSDGERLHASVAAPLRELELAIQGLRSGPSRGAAHLALGLPPSIADLMGRSLALQLRSAFPDICFRLVEGPTGGLVDWLGRGMIDFAVLEEVSRNDLLIEQKLLSLPFMLVGPPDIEAPSGASVGIEEALALPLIVPSHHLGIRAAINDAAQRSGLSLDIQMEADSTRLIKELVQSGIGYALLPERYVFEAVAAGQLRGWLLNGAAPVLDILFSSRKASQNAGRQFVSVVEFITRGIEGALAMTDSSKSSHERITSGDELK</sequence>
<dbReference type="PANTHER" id="PTHR30293">
    <property type="entry name" value="TRANSCRIPTIONAL REGULATORY PROTEIN NAC-RELATED"/>
    <property type="match status" value="1"/>
</dbReference>
<dbReference type="Pfam" id="PF00126">
    <property type="entry name" value="HTH_1"/>
    <property type="match status" value="1"/>
</dbReference>
<dbReference type="RefSeq" id="WP_184015352.1">
    <property type="nucleotide sequence ID" value="NZ_JACIJC010000001.1"/>
</dbReference>
<dbReference type="FunFam" id="1.10.10.10:FF:000001">
    <property type="entry name" value="LysR family transcriptional regulator"/>
    <property type="match status" value="1"/>
</dbReference>
<feature type="domain" description="HTH lysR-type" evidence="6">
    <location>
        <begin position="1"/>
        <end position="58"/>
    </location>
</feature>